<proteinExistence type="predicted"/>
<dbReference type="InterPro" id="IPR008514">
    <property type="entry name" value="T6SS_Hcp"/>
</dbReference>
<sequence length="262" mass="27551">MYISKKTFVILFSVIVLIFSCITVYAAAKPDFSGQTIYACAKDSGQITLTDGSTSCGNNEQKISWNVVGPQGPIGLMGPQGPAGKDGVNGKDGADGAVGPPGPPGAVGPAVYGTAVNNYDVYMRIGGVKGESKDANYEDWIVLSGVQIDASQTVTIQSGGGGGAGKAEFNEFVVKKLFDASSIPLFMDMLKGTHLADGEIVFVSRGPSPAPILRIKLTDVLITHYNFDNTNEAISLNFTKIDLTYSGITPPIQGIFDMKLNK</sequence>
<dbReference type="PANTHER" id="PTHR36152:SF1">
    <property type="entry name" value="UBIQUITIN-LIKE DOMAIN-CONTAINING PROTEIN"/>
    <property type="match status" value="1"/>
</dbReference>
<dbReference type="InterPro" id="IPR053165">
    <property type="entry name" value="HSI-I_assembly_Hcp1"/>
</dbReference>
<reference evidence="3 4" key="1">
    <citation type="submission" date="2021-06" db="EMBL/GenBank/DDBJ databases">
        <authorList>
            <person name="Criscuolo A."/>
        </authorList>
    </citation>
    <scope>NUCLEOTIDE SEQUENCE [LARGE SCALE GENOMIC DNA]</scope>
    <source>
        <strain evidence="4">CIP 111802</strain>
    </source>
</reference>
<evidence type="ECO:0000256" key="2">
    <source>
        <dbReference type="SAM" id="SignalP"/>
    </source>
</evidence>
<gene>
    <name evidence="3" type="ORF">PAECIP111802_07084</name>
</gene>
<dbReference type="RefSeq" id="WP_218103207.1">
    <property type="nucleotide sequence ID" value="NZ_CAJVCE010000044.1"/>
</dbReference>
<protein>
    <recommendedName>
        <fullName evidence="5">Collagen-like protein</fullName>
    </recommendedName>
</protein>
<evidence type="ECO:0008006" key="5">
    <source>
        <dbReference type="Google" id="ProtNLM"/>
    </source>
</evidence>
<comment type="caution">
    <text evidence="3">The sequence shown here is derived from an EMBL/GenBank/DDBJ whole genome shotgun (WGS) entry which is preliminary data.</text>
</comment>
<dbReference type="InterPro" id="IPR008160">
    <property type="entry name" value="Collagen"/>
</dbReference>
<evidence type="ECO:0000313" key="4">
    <source>
        <dbReference type="Proteomes" id="UP000730618"/>
    </source>
</evidence>
<evidence type="ECO:0000256" key="1">
    <source>
        <dbReference type="SAM" id="MobiDB-lite"/>
    </source>
</evidence>
<feature type="signal peptide" evidence="2">
    <location>
        <begin position="1"/>
        <end position="26"/>
    </location>
</feature>
<feature type="region of interest" description="Disordered" evidence="1">
    <location>
        <begin position="80"/>
        <end position="102"/>
    </location>
</feature>
<dbReference type="EMBL" id="CAJVCE010000044">
    <property type="protein sequence ID" value="CAG7658586.1"/>
    <property type="molecule type" value="Genomic_DNA"/>
</dbReference>
<dbReference type="Pfam" id="PF05638">
    <property type="entry name" value="T6SS_HCP"/>
    <property type="match status" value="1"/>
</dbReference>
<dbReference type="PANTHER" id="PTHR36152">
    <property type="entry name" value="CYTOPLASMIC PROTEIN-RELATED"/>
    <property type="match status" value="1"/>
</dbReference>
<evidence type="ECO:0000313" key="3">
    <source>
        <dbReference type="EMBL" id="CAG7658586.1"/>
    </source>
</evidence>
<feature type="chain" id="PRO_5047356109" description="Collagen-like protein" evidence="2">
    <location>
        <begin position="27"/>
        <end position="262"/>
    </location>
</feature>
<dbReference type="Proteomes" id="UP000730618">
    <property type="component" value="Unassembled WGS sequence"/>
</dbReference>
<accession>A0ABN7TWH2</accession>
<keyword evidence="4" id="KW-1185">Reference proteome</keyword>
<dbReference type="Pfam" id="PF01391">
    <property type="entry name" value="Collagen"/>
    <property type="match status" value="1"/>
</dbReference>
<dbReference type="PROSITE" id="PS51257">
    <property type="entry name" value="PROKAR_LIPOPROTEIN"/>
    <property type="match status" value="1"/>
</dbReference>
<organism evidence="3 4">
    <name type="scientific">Paenibacillus allorhizosphaerae</name>
    <dbReference type="NCBI Taxonomy" id="2849866"/>
    <lineage>
        <taxon>Bacteria</taxon>
        <taxon>Bacillati</taxon>
        <taxon>Bacillota</taxon>
        <taxon>Bacilli</taxon>
        <taxon>Bacillales</taxon>
        <taxon>Paenibacillaceae</taxon>
        <taxon>Paenibacillus</taxon>
    </lineage>
</organism>
<name>A0ABN7TWH2_9BACL</name>
<keyword evidence="2" id="KW-0732">Signal</keyword>